<sequence>MGQQRLRPHRPPQRRQHRRRRGARQRTLGDAQRMSDTPRIGYGQIRFHLLDLLGQRPRHGYELLAALSDKFAGTYRPSPGAVYPRLRRMEAEGLIRHEDVRGRKVYHLTSAGRQQLTHQEPADARPGTEDEDGGERTPPPPAPVGGLSEAIRSDVESIVRDFRRQFTTAMDRPARTSDERDWLGWAAWPTPPPPQRTPDTRQNS</sequence>
<evidence type="ECO:0000313" key="3">
    <source>
        <dbReference type="EMBL" id="BAJ52667.1"/>
    </source>
</evidence>
<reference evidence="3" key="1">
    <citation type="submission" date="2008-11" db="EMBL/GenBank/DDBJ databases">
        <title>Biosynthetic gene cluster for FD-594 in Streptomyces sp. TA-0256.</title>
        <authorList>
            <person name="Kudo F."/>
            <person name="Yonezawa T."/>
            <person name="Eguchi T."/>
        </authorList>
    </citation>
    <scope>NUCLEOTIDE SEQUENCE</scope>
    <source>
        <strain evidence="3">TA-0256</strain>
    </source>
</reference>
<feature type="domain" description="Transcription regulator PadR N-terminal" evidence="2">
    <location>
        <begin position="49"/>
        <end position="117"/>
    </location>
</feature>
<dbReference type="InterPro" id="IPR036390">
    <property type="entry name" value="WH_DNA-bd_sf"/>
</dbReference>
<name>E5RLK3_9ACTN</name>
<dbReference type="InterPro" id="IPR005149">
    <property type="entry name" value="Tscrpt_reg_PadR_N"/>
</dbReference>
<proteinExistence type="predicted"/>
<feature type="region of interest" description="Disordered" evidence="1">
    <location>
        <begin position="167"/>
        <end position="204"/>
    </location>
</feature>
<feature type="compositionally biased region" description="Basic and acidic residues" evidence="1">
    <location>
        <begin position="172"/>
        <end position="182"/>
    </location>
</feature>
<dbReference type="Pfam" id="PF03551">
    <property type="entry name" value="PadR"/>
    <property type="match status" value="1"/>
</dbReference>
<dbReference type="PANTHER" id="PTHR43252:SF7">
    <property type="entry name" value="TRANSCRIPTIONAL REGULATOR YQJI"/>
    <property type="match status" value="1"/>
</dbReference>
<evidence type="ECO:0000259" key="2">
    <source>
        <dbReference type="Pfam" id="PF03551"/>
    </source>
</evidence>
<dbReference type="Gene3D" id="1.10.10.10">
    <property type="entry name" value="Winged helix-like DNA-binding domain superfamily/Winged helix DNA-binding domain"/>
    <property type="match status" value="1"/>
</dbReference>
<organism evidence="3">
    <name type="scientific">Streptomyces sp. TA-0256</name>
    <dbReference type="NCBI Taxonomy" id="573242"/>
    <lineage>
        <taxon>Bacteria</taxon>
        <taxon>Bacillati</taxon>
        <taxon>Actinomycetota</taxon>
        <taxon>Actinomycetes</taxon>
        <taxon>Kitasatosporales</taxon>
        <taxon>Streptomycetaceae</taxon>
        <taxon>Streptomyces</taxon>
    </lineage>
</organism>
<feature type="compositionally biased region" description="Basic residues" evidence="1">
    <location>
        <begin position="1"/>
        <end position="24"/>
    </location>
</feature>
<dbReference type="InterPro" id="IPR036388">
    <property type="entry name" value="WH-like_DNA-bd_sf"/>
</dbReference>
<feature type="non-terminal residue" evidence="3">
    <location>
        <position position="204"/>
    </location>
</feature>
<feature type="region of interest" description="Disordered" evidence="1">
    <location>
        <begin position="1"/>
        <end position="39"/>
    </location>
</feature>
<dbReference type="EMBL" id="AB469194">
    <property type="protein sequence ID" value="BAJ52667.1"/>
    <property type="molecule type" value="Genomic_DNA"/>
</dbReference>
<feature type="region of interest" description="Disordered" evidence="1">
    <location>
        <begin position="110"/>
        <end position="152"/>
    </location>
</feature>
<protein>
    <recommendedName>
        <fullName evidence="2">Transcription regulator PadR N-terminal domain-containing protein</fullName>
    </recommendedName>
</protein>
<dbReference type="PANTHER" id="PTHR43252">
    <property type="entry name" value="TRANSCRIPTIONAL REGULATOR YQJI"/>
    <property type="match status" value="1"/>
</dbReference>
<dbReference type="SUPFAM" id="SSF46785">
    <property type="entry name" value="Winged helix' DNA-binding domain"/>
    <property type="match status" value="1"/>
</dbReference>
<evidence type="ECO:0000256" key="1">
    <source>
        <dbReference type="SAM" id="MobiDB-lite"/>
    </source>
</evidence>
<accession>E5RLK3</accession>
<dbReference type="AlphaFoldDB" id="E5RLK3"/>